<dbReference type="SMART" id="SM00091">
    <property type="entry name" value="PAS"/>
    <property type="match status" value="2"/>
</dbReference>
<keyword evidence="4 10" id="KW-0808">Transferase</keyword>
<dbReference type="PRINTS" id="PR00344">
    <property type="entry name" value="BCTRLSENSOR"/>
</dbReference>
<dbReference type="Pfam" id="PF00512">
    <property type="entry name" value="HisKA"/>
    <property type="match status" value="1"/>
</dbReference>
<sequence length="537" mass="59674">MPHDPFARALIDVFLNQASEFVGVYEAREGRFTRVNPAGVQLLGYASEAALLAEPGRALRTPAFSDADWVRLCEQAQTQGRQEVETEVGPPDGPAFLARIELTPFAVEGSPYFLVRLSELSRLRQVERELAESHRRFEAVVANATIGILVCDRAGIIVSANRMAHQQFDYAEGELEGSGIDRLVPPLPSRSHEQLRASYNANPQVRALSAHRGELHGRRRDGSVFPAEISLSYFHLDEALFVVSYVIDITDKKTAQQALVAERQRVERLNADLEQKVADRTHALMTTLEQLEQRKEELAQALAAEQELGELKSRFVSMASHEFRTPLTAVLTSAALIEKYPATEQQDKRRRHLERIRQSVNHLNDILEEFLSVGRIEEGKVQARPARLDLPALLHDTIADVEGLRKPGQVIRPEVSCPTPLWLDPSLLRKILVNLLSNGLKYSGENAVVTVRAVCAAGQLVLTVQDQGVGISAEDQEHLFERFFRARNAANLPGTGLGLYIVARYLELMRGTIALQSALEVGTTVIITIPYEDHSAD</sequence>
<dbReference type="SMART" id="SM00388">
    <property type="entry name" value="HisKA"/>
    <property type="match status" value="1"/>
</dbReference>
<dbReference type="PANTHER" id="PTHR43711">
    <property type="entry name" value="TWO-COMPONENT HISTIDINE KINASE"/>
    <property type="match status" value="1"/>
</dbReference>
<reference evidence="10 11" key="1">
    <citation type="submission" date="2023-10" db="EMBL/GenBank/DDBJ databases">
        <title>Hymenobacter endophyticus sp. nov., an isolate from the leaf tissues of wheat.</title>
        <authorList>
            <person name="Dai Y."/>
        </authorList>
    </citation>
    <scope>NUCLEOTIDE SEQUENCE [LARGE SCALE GENOMIC DNA]</scope>
    <source>
        <strain evidence="10 11">ZK17L-C2</strain>
    </source>
</reference>
<dbReference type="InterPro" id="IPR005467">
    <property type="entry name" value="His_kinase_dom"/>
</dbReference>
<dbReference type="Gene3D" id="3.30.565.10">
    <property type="entry name" value="Histidine kinase-like ATPase, C-terminal domain"/>
    <property type="match status" value="1"/>
</dbReference>
<evidence type="ECO:0000256" key="2">
    <source>
        <dbReference type="ARBA" id="ARBA00012438"/>
    </source>
</evidence>
<dbReference type="Proteomes" id="UP001250698">
    <property type="component" value="Unassembled WGS sequence"/>
</dbReference>
<dbReference type="PROSITE" id="PS50113">
    <property type="entry name" value="PAC"/>
    <property type="match status" value="1"/>
</dbReference>
<dbReference type="EMBL" id="JAWDJT010000012">
    <property type="protein sequence ID" value="MDU0372049.1"/>
    <property type="molecule type" value="Genomic_DNA"/>
</dbReference>
<evidence type="ECO:0000256" key="7">
    <source>
        <dbReference type="SAM" id="Coils"/>
    </source>
</evidence>
<gene>
    <name evidence="10" type="ORF">ROI90_16710</name>
</gene>
<dbReference type="InterPro" id="IPR000014">
    <property type="entry name" value="PAS"/>
</dbReference>
<keyword evidence="6" id="KW-0902">Two-component regulatory system</keyword>
<dbReference type="SUPFAM" id="SSF47384">
    <property type="entry name" value="Homodimeric domain of signal transducing histidine kinase"/>
    <property type="match status" value="1"/>
</dbReference>
<keyword evidence="3" id="KW-0597">Phosphoprotein</keyword>
<dbReference type="CDD" id="cd00082">
    <property type="entry name" value="HisKA"/>
    <property type="match status" value="1"/>
</dbReference>
<dbReference type="PANTHER" id="PTHR43711:SF26">
    <property type="entry name" value="SENSOR HISTIDINE KINASE RCSC"/>
    <property type="match status" value="1"/>
</dbReference>
<evidence type="ECO:0000259" key="8">
    <source>
        <dbReference type="PROSITE" id="PS50109"/>
    </source>
</evidence>
<evidence type="ECO:0000259" key="9">
    <source>
        <dbReference type="PROSITE" id="PS50113"/>
    </source>
</evidence>
<dbReference type="InterPro" id="IPR000700">
    <property type="entry name" value="PAS-assoc_C"/>
</dbReference>
<dbReference type="Gene3D" id="1.10.287.130">
    <property type="match status" value="1"/>
</dbReference>
<accession>A0ABU3TL07</accession>
<dbReference type="InterPro" id="IPR050736">
    <property type="entry name" value="Sensor_HK_Regulatory"/>
</dbReference>
<evidence type="ECO:0000256" key="1">
    <source>
        <dbReference type="ARBA" id="ARBA00000085"/>
    </source>
</evidence>
<keyword evidence="5 10" id="KW-0418">Kinase</keyword>
<protein>
    <recommendedName>
        <fullName evidence="2">histidine kinase</fullName>
        <ecNumber evidence="2">2.7.13.3</ecNumber>
    </recommendedName>
</protein>
<dbReference type="Gene3D" id="3.30.450.20">
    <property type="entry name" value="PAS domain"/>
    <property type="match status" value="2"/>
</dbReference>
<dbReference type="Pfam" id="PF13426">
    <property type="entry name" value="PAS_9"/>
    <property type="match status" value="1"/>
</dbReference>
<feature type="domain" description="Histidine kinase" evidence="8">
    <location>
        <begin position="318"/>
        <end position="533"/>
    </location>
</feature>
<keyword evidence="11" id="KW-1185">Reference proteome</keyword>
<dbReference type="InterPro" id="IPR003594">
    <property type="entry name" value="HATPase_dom"/>
</dbReference>
<name>A0ABU3TL07_9BACT</name>
<dbReference type="InterPro" id="IPR004358">
    <property type="entry name" value="Sig_transdc_His_kin-like_C"/>
</dbReference>
<dbReference type="InterPro" id="IPR035965">
    <property type="entry name" value="PAS-like_dom_sf"/>
</dbReference>
<dbReference type="RefSeq" id="WP_315999506.1">
    <property type="nucleotide sequence ID" value="NZ_JAWDJT010000012.1"/>
</dbReference>
<evidence type="ECO:0000256" key="5">
    <source>
        <dbReference type="ARBA" id="ARBA00022777"/>
    </source>
</evidence>
<feature type="domain" description="PAC" evidence="9">
    <location>
        <begin position="211"/>
        <end position="261"/>
    </location>
</feature>
<dbReference type="CDD" id="cd00075">
    <property type="entry name" value="HATPase"/>
    <property type="match status" value="1"/>
</dbReference>
<dbReference type="SUPFAM" id="SSF55785">
    <property type="entry name" value="PYP-like sensor domain (PAS domain)"/>
    <property type="match status" value="2"/>
</dbReference>
<dbReference type="SMART" id="SM00387">
    <property type="entry name" value="HATPase_c"/>
    <property type="match status" value="1"/>
</dbReference>
<dbReference type="NCBIfam" id="TIGR00229">
    <property type="entry name" value="sensory_box"/>
    <property type="match status" value="1"/>
</dbReference>
<dbReference type="SUPFAM" id="SSF55874">
    <property type="entry name" value="ATPase domain of HSP90 chaperone/DNA topoisomerase II/histidine kinase"/>
    <property type="match status" value="1"/>
</dbReference>
<comment type="caution">
    <text evidence="10">The sequence shown here is derived from an EMBL/GenBank/DDBJ whole genome shotgun (WGS) entry which is preliminary data.</text>
</comment>
<evidence type="ECO:0000256" key="6">
    <source>
        <dbReference type="ARBA" id="ARBA00023012"/>
    </source>
</evidence>
<dbReference type="Pfam" id="PF13188">
    <property type="entry name" value="PAS_8"/>
    <property type="match status" value="1"/>
</dbReference>
<dbReference type="EC" id="2.7.13.3" evidence="2"/>
<dbReference type="CDD" id="cd00130">
    <property type="entry name" value="PAS"/>
    <property type="match status" value="1"/>
</dbReference>
<feature type="coiled-coil region" evidence="7">
    <location>
        <begin position="252"/>
        <end position="314"/>
    </location>
</feature>
<organism evidence="10 11">
    <name type="scientific">Hymenobacter endophyticus</name>
    <dbReference type="NCBI Taxonomy" id="3076335"/>
    <lineage>
        <taxon>Bacteria</taxon>
        <taxon>Pseudomonadati</taxon>
        <taxon>Bacteroidota</taxon>
        <taxon>Cytophagia</taxon>
        <taxon>Cytophagales</taxon>
        <taxon>Hymenobacteraceae</taxon>
        <taxon>Hymenobacter</taxon>
    </lineage>
</organism>
<dbReference type="InterPro" id="IPR003661">
    <property type="entry name" value="HisK_dim/P_dom"/>
</dbReference>
<evidence type="ECO:0000256" key="3">
    <source>
        <dbReference type="ARBA" id="ARBA00022553"/>
    </source>
</evidence>
<comment type="catalytic activity">
    <reaction evidence="1">
        <text>ATP + protein L-histidine = ADP + protein N-phospho-L-histidine.</text>
        <dbReference type="EC" id="2.7.13.3"/>
    </reaction>
</comment>
<dbReference type="InterPro" id="IPR036890">
    <property type="entry name" value="HATPase_C_sf"/>
</dbReference>
<evidence type="ECO:0000313" key="10">
    <source>
        <dbReference type="EMBL" id="MDU0372049.1"/>
    </source>
</evidence>
<evidence type="ECO:0000256" key="4">
    <source>
        <dbReference type="ARBA" id="ARBA00022679"/>
    </source>
</evidence>
<evidence type="ECO:0000313" key="11">
    <source>
        <dbReference type="Proteomes" id="UP001250698"/>
    </source>
</evidence>
<proteinExistence type="predicted"/>
<dbReference type="PROSITE" id="PS50109">
    <property type="entry name" value="HIS_KIN"/>
    <property type="match status" value="1"/>
</dbReference>
<dbReference type="Pfam" id="PF02518">
    <property type="entry name" value="HATPase_c"/>
    <property type="match status" value="1"/>
</dbReference>
<dbReference type="GO" id="GO:0004673">
    <property type="term" value="F:protein histidine kinase activity"/>
    <property type="evidence" value="ECO:0007669"/>
    <property type="project" value="UniProtKB-EC"/>
</dbReference>
<keyword evidence="7" id="KW-0175">Coiled coil</keyword>
<dbReference type="InterPro" id="IPR036097">
    <property type="entry name" value="HisK_dim/P_sf"/>
</dbReference>